<comment type="caution">
    <text evidence="2">The sequence shown here is derived from an EMBL/GenBank/DDBJ whole genome shotgun (WGS) entry which is preliminary data.</text>
</comment>
<proteinExistence type="predicted"/>
<feature type="compositionally biased region" description="Polar residues" evidence="1">
    <location>
        <begin position="1"/>
        <end position="19"/>
    </location>
</feature>
<sequence length="69" mass="7399">MASINSDPHSNTSLATKKTYNGRYNPGKADCRISASIPPNRAASHRFNCHSASEICGDTCSVVQLLTEC</sequence>
<evidence type="ECO:0000313" key="2">
    <source>
        <dbReference type="EMBL" id="KOS41409.1"/>
    </source>
</evidence>
<evidence type="ECO:0000313" key="3">
    <source>
        <dbReference type="Proteomes" id="UP000037696"/>
    </source>
</evidence>
<name>A0A0M9WE49_9EURO</name>
<gene>
    <name evidence="2" type="ORF">ACN38_g7740</name>
</gene>
<feature type="region of interest" description="Disordered" evidence="1">
    <location>
        <begin position="1"/>
        <end position="21"/>
    </location>
</feature>
<accession>A0A0M9WE49</accession>
<organism evidence="2 3">
    <name type="scientific">Penicillium nordicum</name>
    <dbReference type="NCBI Taxonomy" id="229535"/>
    <lineage>
        <taxon>Eukaryota</taxon>
        <taxon>Fungi</taxon>
        <taxon>Dikarya</taxon>
        <taxon>Ascomycota</taxon>
        <taxon>Pezizomycotina</taxon>
        <taxon>Eurotiomycetes</taxon>
        <taxon>Eurotiomycetidae</taxon>
        <taxon>Eurotiales</taxon>
        <taxon>Aspergillaceae</taxon>
        <taxon>Penicillium</taxon>
    </lineage>
</organism>
<dbReference type="Proteomes" id="UP000037696">
    <property type="component" value="Unassembled WGS sequence"/>
</dbReference>
<evidence type="ECO:0000256" key="1">
    <source>
        <dbReference type="SAM" id="MobiDB-lite"/>
    </source>
</evidence>
<keyword evidence="3" id="KW-1185">Reference proteome</keyword>
<reference evidence="2 3" key="1">
    <citation type="submission" date="2015-08" db="EMBL/GenBank/DDBJ databases">
        <title>Genome sequencing of Penicillium nordicum.</title>
        <authorList>
            <person name="Nguyen H.D."/>
            <person name="Seifert K.A."/>
        </authorList>
    </citation>
    <scope>NUCLEOTIDE SEQUENCE [LARGE SCALE GENOMIC DNA]</scope>
    <source>
        <strain evidence="2 3">DAOMC 185683</strain>
    </source>
</reference>
<dbReference type="AlphaFoldDB" id="A0A0M9WE49"/>
<dbReference type="EMBL" id="LHQQ01000133">
    <property type="protein sequence ID" value="KOS41409.1"/>
    <property type="molecule type" value="Genomic_DNA"/>
</dbReference>
<protein>
    <submittedName>
        <fullName evidence="2">Uncharacterized protein</fullName>
    </submittedName>
</protein>